<dbReference type="EMBL" id="CP029287">
    <property type="protein sequence ID" value="AWR98623.1"/>
    <property type="molecule type" value="Genomic_DNA"/>
</dbReference>
<feature type="domain" description="Zinc-ribbon" evidence="2">
    <location>
        <begin position="5"/>
        <end position="26"/>
    </location>
</feature>
<gene>
    <name evidence="3" type="ORF">DFR87_01670</name>
</gene>
<evidence type="ECO:0000256" key="1">
    <source>
        <dbReference type="SAM" id="MobiDB-lite"/>
    </source>
</evidence>
<name>A0A2U9IRL6_9CREN</name>
<protein>
    <recommendedName>
        <fullName evidence="2">Zinc-ribbon domain-containing protein</fullName>
    </recommendedName>
</protein>
<sequence length="222" mass="24387">MVLVCPACGQSNPDGSTFCGYCGRQLVSSPLQGSSPSPAVPYSQPSTQNPLQSQSEPSGETVLYMIQIAGLYPNLSPVSVLLTDRRVLYSKSTNLTATAIRIAAGMAFGSAGRGIATLAMRHRNSKIINEMASSIPPNELIKELRQPLSSVPQLVNPRYLLYDKIKQVEIGRDFDRSATRIAFRRNSVFGSKIIFKVPKVDPQNVANMFYYTPLRNIIKTKF</sequence>
<reference evidence="3 4" key="1">
    <citation type="submission" date="2018-05" db="EMBL/GenBank/DDBJ databases">
        <title>Complete Genome Sequences of Extremely Thermoacidophilic, Metal-Mobilizing Type-Strain Members of the Archaeal Family Sulfolobaceae: Acidianus brierleyi DSM-1651T, Acidianus sulfidivorans DSM-18786T, Metallosphaera hakonensis DSM-7519T, and Metallosphaera prunae DSM-10039T.</title>
        <authorList>
            <person name="Counts J.A."/>
            <person name="Kelly R.M."/>
        </authorList>
    </citation>
    <scope>NUCLEOTIDE SEQUENCE [LARGE SCALE GENOMIC DNA]</scope>
    <source>
        <strain evidence="3 4">HO1-1</strain>
    </source>
</reference>
<dbReference type="KEGG" id="mhk:DFR87_01670"/>
<feature type="region of interest" description="Disordered" evidence="1">
    <location>
        <begin position="32"/>
        <end position="56"/>
    </location>
</feature>
<dbReference type="Pfam" id="PF13240">
    <property type="entry name" value="Zn_Ribbon_1"/>
    <property type="match status" value="1"/>
</dbReference>
<reference evidence="4" key="2">
    <citation type="submission" date="2020-03" db="EMBL/GenBank/DDBJ databases">
        <title>Complete Genome Sequences of Extremely Thermoacidophilic, Metal-Mobilizing Type-Strain Members of the Archaeal Family Sulfolobaceae: Acidianus brierleyi DSM-1651T, Acidianus sulfidivorans DSM-18786T, Metallosphaera hakonensis DSM-7519T, and Metallosphaera prunae DSM-10039T.</title>
        <authorList>
            <person name="Counts J.A."/>
            <person name="Kelly R.M."/>
        </authorList>
    </citation>
    <scope>NUCLEOTIDE SEQUENCE [LARGE SCALE GENOMIC DNA]</scope>
    <source>
        <strain evidence="4">HO1-1</strain>
    </source>
</reference>
<dbReference type="OrthoDB" id="45054at2157"/>
<dbReference type="InterPro" id="IPR026870">
    <property type="entry name" value="Zinc_ribbon_dom"/>
</dbReference>
<accession>A0A2U9IRL6</accession>
<organism evidence="3 4">
    <name type="scientific">Metallosphaera hakonensis JCM 8857 = DSM 7519</name>
    <dbReference type="NCBI Taxonomy" id="1293036"/>
    <lineage>
        <taxon>Archaea</taxon>
        <taxon>Thermoproteota</taxon>
        <taxon>Thermoprotei</taxon>
        <taxon>Sulfolobales</taxon>
        <taxon>Sulfolobaceae</taxon>
        <taxon>Metallosphaera</taxon>
    </lineage>
</organism>
<dbReference type="Proteomes" id="UP000247586">
    <property type="component" value="Chromosome"/>
</dbReference>
<proteinExistence type="predicted"/>
<reference evidence="4" key="3">
    <citation type="submission" date="2020-03" db="EMBL/GenBank/DDBJ databases">
        <title>Sequencing and Assembly of Multiple Reported Metal-Biooxidizing Members of the Extremely Thermoacidophilic Archaeal Family Sulfolobaceae.</title>
        <authorList>
            <person name="Counts J.A."/>
            <person name="Kelly R.M."/>
        </authorList>
    </citation>
    <scope>NUCLEOTIDE SEQUENCE [LARGE SCALE GENOMIC DNA]</scope>
    <source>
        <strain evidence="4">HO1-1</strain>
    </source>
</reference>
<dbReference type="GeneID" id="36834010"/>
<evidence type="ECO:0000313" key="4">
    <source>
        <dbReference type="Proteomes" id="UP000247586"/>
    </source>
</evidence>
<keyword evidence="4" id="KW-1185">Reference proteome</keyword>
<evidence type="ECO:0000313" key="3">
    <source>
        <dbReference type="EMBL" id="AWR98623.1"/>
    </source>
</evidence>
<dbReference type="AlphaFoldDB" id="A0A2U9IRL6"/>
<evidence type="ECO:0000259" key="2">
    <source>
        <dbReference type="Pfam" id="PF13240"/>
    </source>
</evidence>
<dbReference type="RefSeq" id="WP_110368777.1">
    <property type="nucleotide sequence ID" value="NZ_CP029287.2"/>
</dbReference>